<gene>
    <name evidence="1" type="ORF">SCALIN_C24_0019</name>
</gene>
<dbReference type="AlphaFoldDB" id="A0A286U059"/>
<dbReference type="SUPFAM" id="SSF51905">
    <property type="entry name" value="FAD/NAD(P)-binding domain"/>
    <property type="match status" value="1"/>
</dbReference>
<comment type="caution">
    <text evidence="1">The sequence shown here is derived from an EMBL/GenBank/DDBJ whole genome shotgun (WGS) entry which is preliminary data.</text>
</comment>
<dbReference type="InterPro" id="IPR036188">
    <property type="entry name" value="FAD/NAD-bd_sf"/>
</dbReference>
<accession>A0A286U059</accession>
<protein>
    <submittedName>
        <fullName evidence="1">Hypothetical FAD oxidoreductase protein</fullName>
    </submittedName>
</protein>
<reference evidence="2" key="1">
    <citation type="journal article" date="2017" name="Environ. Microbiol. Rep.">
        <title>Genetic Diversity of Marine Anaerobic Ammonium-Oxidizing Bacteria as Revealed by Genomic and Proteomic Analyses of 'Candidatus Scalindua japonica'.</title>
        <authorList>
            <person name="Oshiki M."/>
            <person name="Mizuto K."/>
            <person name="Kimura Z."/>
            <person name="Kindaichi T."/>
            <person name="Satoh H."/>
            <person name="Okabe S."/>
        </authorList>
    </citation>
    <scope>NUCLEOTIDE SEQUENCE [LARGE SCALE GENOMIC DNA]</scope>
    <source>
        <strain evidence="2">husup-a2</strain>
    </source>
</reference>
<dbReference type="InterPro" id="IPR050407">
    <property type="entry name" value="Geranylgeranyl_reductase"/>
</dbReference>
<evidence type="ECO:0000313" key="2">
    <source>
        <dbReference type="Proteomes" id="UP000218542"/>
    </source>
</evidence>
<sequence>MTENTLRLKNNSKIAIIGGGPAGSLFANKAIHYAKKSGIKIQITIFESKDFNLKGPRGCNMCAAVIASSLHAKLTRDGIDIPGNIVHQEIKGYYFQTKESGIELYKPNQSSNRKIITVYRGNGPLYSPNTQSYSFDDYLLKHVIDKGVNVIYETVQKLILPTDRDSTATIIYGKRKPYNEMSVDLVVGAFGVNSRMVTAVENLHFGYLPPKTIKTCIVEIPLSKTFIKKSFNNRVYVFALGLKPFRFASIVPKRDYVTIILAGNRDLKKEDLINFLKHPTVREKLPEDWQLPDKFCMCIPKITLSHAKKPFTDRFVIVGDASISKIYKNGLESAYITSQLAARSAFEKGISNKDFQKYYYKPARKLLATDNALGTLILILSDFVTKRNWLVKARLSYVKGKKDSWIANHLNALLWNMVTGDASYKKILIQALHPLFQIKLIPVTIKAFFIDIIKRMVRHKNLM</sequence>
<dbReference type="Gene3D" id="3.50.50.60">
    <property type="entry name" value="FAD/NAD(P)-binding domain"/>
    <property type="match status" value="1"/>
</dbReference>
<keyword evidence="2" id="KW-1185">Reference proteome</keyword>
<dbReference type="EMBL" id="BAOS01000024">
    <property type="protein sequence ID" value="GAX61520.1"/>
    <property type="molecule type" value="Genomic_DNA"/>
</dbReference>
<evidence type="ECO:0000313" key="1">
    <source>
        <dbReference type="EMBL" id="GAX61520.1"/>
    </source>
</evidence>
<dbReference type="PANTHER" id="PTHR42685">
    <property type="entry name" value="GERANYLGERANYL DIPHOSPHATE REDUCTASE"/>
    <property type="match status" value="1"/>
</dbReference>
<dbReference type="RefSeq" id="WP_096894912.1">
    <property type="nucleotide sequence ID" value="NZ_BAOS01000024.1"/>
</dbReference>
<name>A0A286U059_9BACT</name>
<organism evidence="1 2">
    <name type="scientific">Candidatus Scalindua japonica</name>
    <dbReference type="NCBI Taxonomy" id="1284222"/>
    <lineage>
        <taxon>Bacteria</taxon>
        <taxon>Pseudomonadati</taxon>
        <taxon>Planctomycetota</taxon>
        <taxon>Candidatus Brocadiia</taxon>
        <taxon>Candidatus Brocadiales</taxon>
        <taxon>Candidatus Scalinduaceae</taxon>
        <taxon>Candidatus Scalindua</taxon>
    </lineage>
</organism>
<dbReference type="Proteomes" id="UP000218542">
    <property type="component" value="Unassembled WGS sequence"/>
</dbReference>
<dbReference type="OrthoDB" id="6309046at2"/>
<proteinExistence type="predicted"/>
<dbReference type="PANTHER" id="PTHR42685:SF22">
    <property type="entry name" value="CONDITIONED MEDIUM FACTOR RECEPTOR 1"/>
    <property type="match status" value="1"/>
</dbReference>